<feature type="transmembrane region" description="Helical" evidence="1">
    <location>
        <begin position="178"/>
        <end position="197"/>
    </location>
</feature>
<dbReference type="Gene3D" id="3.30.70.270">
    <property type="match status" value="1"/>
</dbReference>
<dbReference type="EMBL" id="JBHTCT010000012">
    <property type="protein sequence ID" value="MFC7364700.1"/>
    <property type="molecule type" value="Genomic_DNA"/>
</dbReference>
<dbReference type="PANTHER" id="PTHR45138:SF9">
    <property type="entry name" value="DIGUANYLATE CYCLASE DGCM-RELATED"/>
    <property type="match status" value="1"/>
</dbReference>
<feature type="transmembrane region" description="Helical" evidence="1">
    <location>
        <begin position="107"/>
        <end position="128"/>
    </location>
</feature>
<dbReference type="SMART" id="SM00267">
    <property type="entry name" value="GGDEF"/>
    <property type="match status" value="1"/>
</dbReference>
<evidence type="ECO:0000313" key="4">
    <source>
        <dbReference type="Proteomes" id="UP001596483"/>
    </source>
</evidence>
<dbReference type="RefSeq" id="WP_157296031.1">
    <property type="nucleotide sequence ID" value="NZ_JBHTCT010000012.1"/>
</dbReference>
<dbReference type="InterPro" id="IPR050469">
    <property type="entry name" value="Diguanylate_Cyclase"/>
</dbReference>
<dbReference type="SUPFAM" id="SSF55073">
    <property type="entry name" value="Nucleotide cyclase"/>
    <property type="match status" value="1"/>
</dbReference>
<keyword evidence="1" id="KW-0812">Transmembrane</keyword>
<dbReference type="GO" id="GO:0052621">
    <property type="term" value="F:diguanylate cyclase activity"/>
    <property type="evidence" value="ECO:0007669"/>
    <property type="project" value="UniProtKB-EC"/>
</dbReference>
<gene>
    <name evidence="3" type="ORF">ACFQQH_06095</name>
</gene>
<dbReference type="PROSITE" id="PS50887">
    <property type="entry name" value="GGDEF"/>
    <property type="match status" value="1"/>
</dbReference>
<dbReference type="CDD" id="cd01949">
    <property type="entry name" value="GGDEF"/>
    <property type="match status" value="1"/>
</dbReference>
<feature type="domain" description="GGDEF" evidence="2">
    <location>
        <begin position="426"/>
        <end position="568"/>
    </location>
</feature>
<keyword evidence="1" id="KW-1133">Transmembrane helix</keyword>
<feature type="transmembrane region" description="Helical" evidence="1">
    <location>
        <begin position="140"/>
        <end position="158"/>
    </location>
</feature>
<feature type="transmembrane region" description="Helical" evidence="1">
    <location>
        <begin position="68"/>
        <end position="95"/>
    </location>
</feature>
<accession>A0ABW2NFM2</accession>
<dbReference type="InterPro" id="IPR043128">
    <property type="entry name" value="Rev_trsase/Diguanyl_cyclase"/>
</dbReference>
<reference evidence="4" key="1">
    <citation type="journal article" date="2019" name="Int. J. Syst. Evol. Microbiol.">
        <title>The Global Catalogue of Microorganisms (GCM) 10K type strain sequencing project: providing services to taxonomists for standard genome sequencing and annotation.</title>
        <authorList>
            <consortium name="The Broad Institute Genomics Platform"/>
            <consortium name="The Broad Institute Genome Sequencing Center for Infectious Disease"/>
            <person name="Wu L."/>
            <person name="Ma J."/>
        </authorList>
    </citation>
    <scope>NUCLEOTIDE SEQUENCE [LARGE SCALE GENOMIC DNA]</scope>
    <source>
        <strain evidence="4">JCM 4738</strain>
    </source>
</reference>
<dbReference type="InterPro" id="IPR003018">
    <property type="entry name" value="GAF"/>
</dbReference>
<keyword evidence="1" id="KW-0472">Membrane</keyword>
<evidence type="ECO:0000259" key="2">
    <source>
        <dbReference type="PROSITE" id="PS50887"/>
    </source>
</evidence>
<dbReference type="InterPro" id="IPR029016">
    <property type="entry name" value="GAF-like_dom_sf"/>
</dbReference>
<keyword evidence="4" id="KW-1185">Reference proteome</keyword>
<dbReference type="Proteomes" id="UP001596483">
    <property type="component" value="Unassembled WGS sequence"/>
</dbReference>
<dbReference type="Pfam" id="PF00990">
    <property type="entry name" value="GGDEF"/>
    <property type="match status" value="1"/>
</dbReference>
<dbReference type="InterPro" id="IPR000160">
    <property type="entry name" value="GGDEF_dom"/>
</dbReference>
<feature type="transmembrane region" description="Helical" evidence="1">
    <location>
        <begin position="6"/>
        <end position="28"/>
    </location>
</feature>
<dbReference type="PANTHER" id="PTHR45138">
    <property type="entry name" value="REGULATORY COMPONENTS OF SENSORY TRANSDUCTION SYSTEM"/>
    <property type="match status" value="1"/>
</dbReference>
<feature type="transmembrane region" description="Helical" evidence="1">
    <location>
        <begin position="203"/>
        <end position="220"/>
    </location>
</feature>
<organism evidence="3 4">
    <name type="scientific">Bhargavaea changchunensis</name>
    <dbReference type="NCBI Taxonomy" id="2134037"/>
    <lineage>
        <taxon>Bacteria</taxon>
        <taxon>Bacillati</taxon>
        <taxon>Bacillota</taxon>
        <taxon>Bacilli</taxon>
        <taxon>Bacillales</taxon>
        <taxon>Caryophanaceae</taxon>
        <taxon>Bhargavaea</taxon>
    </lineage>
</organism>
<keyword evidence="3" id="KW-0548">Nucleotidyltransferase</keyword>
<comment type="caution">
    <text evidence="3">The sequence shown here is derived from an EMBL/GenBank/DDBJ whole genome shotgun (WGS) entry which is preliminary data.</text>
</comment>
<proteinExistence type="predicted"/>
<dbReference type="InterPro" id="IPR029787">
    <property type="entry name" value="Nucleotide_cyclase"/>
</dbReference>
<evidence type="ECO:0000256" key="1">
    <source>
        <dbReference type="SAM" id="Phobius"/>
    </source>
</evidence>
<dbReference type="SUPFAM" id="SSF55781">
    <property type="entry name" value="GAF domain-like"/>
    <property type="match status" value="1"/>
</dbReference>
<dbReference type="Gene3D" id="3.30.450.40">
    <property type="match status" value="1"/>
</dbReference>
<dbReference type="NCBIfam" id="TIGR00254">
    <property type="entry name" value="GGDEF"/>
    <property type="match status" value="1"/>
</dbReference>
<keyword evidence="3" id="KW-0808">Transferase</keyword>
<dbReference type="EC" id="2.7.7.65" evidence="3"/>
<name>A0ABW2NFM2_9BACL</name>
<sequence length="568" mass="63477">MDDVRRSVRIAVFLSWLLIVPAGFVYLALNHPAASPDFRILLPVTILAVLAVYFPVRRNGIPLSLVGWLTLPAFLHFGVLTEAVIIQIALLGTIPGNLKSPDPLHRFFFNSTMTFVLSVVSAGAFHALGGSAGGMGMADMVIPALFYIAARTAGNILFMDLYQKLIGNPYPLNSEIVLLDVIAAIVVFTYGLCAYFLYDLIGFYSLPVLAIPFFSVTMMMRKYDNAERVNDILTQAVELGHEMSGKITQPEVLDLFVRRVPKIVPADSLYIYDIRNGRVEPLICSEDGEQINLNLDSLAPGEGIGRMIYRSGKGLLFNARQEWNDHAEQYDHPEAESLLGTLIVRNRKIEGIVGVMSRRQNVYEEHHQRILELLGSYLSVSLEKARHVQKTVHESERCGLTGLYNYRYMESELRRRVDLVLTGKSKELSFIMLDIDHFKKVNDTYGHQSGNEILITFADLLREKVEGAGNWTVARYGGEEFALVLPDIPKQDALRFAEEIRNEIEQYEFLIGTDEEEPMSSVRITASIGVASVPDDADSAMDVMRNADRALYTGAKQIGRNRVATYSG</sequence>
<protein>
    <submittedName>
        <fullName evidence="3">Sensor domain-containing diguanylate cyclase</fullName>
        <ecNumber evidence="3">2.7.7.65</ecNumber>
    </submittedName>
</protein>
<dbReference type="Pfam" id="PF13185">
    <property type="entry name" value="GAF_2"/>
    <property type="match status" value="1"/>
</dbReference>
<evidence type="ECO:0000313" key="3">
    <source>
        <dbReference type="EMBL" id="MFC7364700.1"/>
    </source>
</evidence>
<feature type="transmembrane region" description="Helical" evidence="1">
    <location>
        <begin position="40"/>
        <end position="56"/>
    </location>
</feature>